<dbReference type="GO" id="GO:0004149">
    <property type="term" value="F:dihydrolipoyllysine-residue succinyltransferase activity"/>
    <property type="evidence" value="ECO:0007669"/>
    <property type="project" value="UniProtKB-EC"/>
</dbReference>
<keyword evidence="7 12" id="KW-0816">Tricarboxylic acid cycle</keyword>
<name>A0ABS3N1N4_9BACI</name>
<feature type="domain" description="Lipoyl-binding" evidence="14">
    <location>
        <begin position="1"/>
        <end position="76"/>
    </location>
</feature>
<feature type="compositionally biased region" description="Basic and acidic residues" evidence="13">
    <location>
        <begin position="90"/>
        <end position="100"/>
    </location>
</feature>
<dbReference type="Gene3D" id="3.30.559.10">
    <property type="entry name" value="Chloramphenicol acetyltransferase-like domain"/>
    <property type="match status" value="1"/>
</dbReference>
<dbReference type="EMBL" id="JAGDEL010000006">
    <property type="protein sequence ID" value="MBO1512176.1"/>
    <property type="molecule type" value="Genomic_DNA"/>
</dbReference>
<evidence type="ECO:0000313" key="17">
    <source>
        <dbReference type="Proteomes" id="UP000663981"/>
    </source>
</evidence>
<sequence length="417" mass="45830">MAEIKVPELAESITEGTIAQWLKQPGDLVEKGEYLLEVETDKVNVELTAEFSGVLKETHKESGDTVQVGETIGVIDEKGQASTSAPEQTNAEKVEPKTEEPVSPQNDVAEADHKQRTIASPAARKLARERGIDLQQVQVADPLGRVRKQDVEAHSVQAPVKQVQADQVKPAPKASVAVQQEQPGKPIERIKMSRRRQTIANRLVEVQQTAAMLTTFNEVDMTNVMEVRKRRKDKFFEQHDVRLGFMSFFTKAVVAALKQYPLLNAEIQGNEIVMKKFYDIGIAVSAPEGLVVPVVRDADRLNFAGIEGEILNLATKARDNKLGLSDLQGGTFTITNGGVFGSLLSTPILNGPQVGILGMHKIQLRPVAIDAEKMENRPMMYIALSYDHRIVDGKEAVSFLATVKALLEDPESLLLEG</sequence>
<comment type="function">
    <text evidence="1 12">E2 component of the 2-oxoglutarate dehydrogenase (OGDH) complex which catalyzes the second step in the conversion of 2-oxoglutarate to succinyl-CoA and CO(2).</text>
</comment>
<dbReference type="SUPFAM" id="SSF47005">
    <property type="entry name" value="Peripheral subunit-binding domain of 2-oxo acid dehydrogenase complex"/>
    <property type="match status" value="1"/>
</dbReference>
<evidence type="ECO:0000256" key="9">
    <source>
        <dbReference type="ARBA" id="ARBA00022823"/>
    </source>
</evidence>
<evidence type="ECO:0000256" key="1">
    <source>
        <dbReference type="ARBA" id="ARBA00004052"/>
    </source>
</evidence>
<evidence type="ECO:0000259" key="15">
    <source>
        <dbReference type="PROSITE" id="PS51826"/>
    </source>
</evidence>
<dbReference type="InterPro" id="IPR023213">
    <property type="entry name" value="CAT-like_dom_sf"/>
</dbReference>
<feature type="compositionally biased region" description="Polar residues" evidence="13">
    <location>
        <begin position="80"/>
        <end position="89"/>
    </location>
</feature>
<dbReference type="PANTHER" id="PTHR43416">
    <property type="entry name" value="DIHYDROLIPOYLLYSINE-RESIDUE SUCCINYLTRANSFERASE COMPONENT OF 2-OXOGLUTARATE DEHYDROGENASE COMPLEX, MITOCHONDRIAL-RELATED"/>
    <property type="match status" value="1"/>
</dbReference>
<protein>
    <recommendedName>
        <fullName evidence="6 12">Dihydrolipoyllysine-residue succinyltransferase component of 2-oxoglutarate dehydrogenase complex</fullName>
        <ecNumber evidence="5 12">2.3.1.61</ecNumber>
    </recommendedName>
    <alternativeName>
        <fullName evidence="12">2-oxoglutarate dehydrogenase complex component E2</fullName>
    </alternativeName>
</protein>
<comment type="pathway">
    <text evidence="2 12">Amino-acid degradation; L-lysine degradation via saccharopine pathway; glutaryl-CoA from L-lysine: step 6/6.</text>
</comment>
<evidence type="ECO:0000259" key="14">
    <source>
        <dbReference type="PROSITE" id="PS50968"/>
    </source>
</evidence>
<dbReference type="InterPro" id="IPR006255">
    <property type="entry name" value="SucB"/>
</dbReference>
<proteinExistence type="inferred from homology"/>
<dbReference type="InterPro" id="IPR011053">
    <property type="entry name" value="Single_hybrid_motif"/>
</dbReference>
<dbReference type="InterPro" id="IPR000089">
    <property type="entry name" value="Biotin_lipoyl"/>
</dbReference>
<feature type="domain" description="Peripheral subunit-binding (PSBD)" evidence="15">
    <location>
        <begin position="118"/>
        <end position="155"/>
    </location>
</feature>
<dbReference type="Pfam" id="PF02817">
    <property type="entry name" value="E3_binding"/>
    <property type="match status" value="1"/>
</dbReference>
<dbReference type="Gene3D" id="4.10.320.10">
    <property type="entry name" value="E3-binding domain"/>
    <property type="match status" value="1"/>
</dbReference>
<gene>
    <name evidence="16" type="primary">odhB</name>
    <name evidence="16" type="ORF">I7822_10915</name>
</gene>
<comment type="similarity">
    <text evidence="3 12">Belongs to the 2-oxoacid dehydrogenase family.</text>
</comment>
<comment type="caution">
    <text evidence="16">The sequence shown here is derived from an EMBL/GenBank/DDBJ whole genome shotgun (WGS) entry which is preliminary data.</text>
</comment>
<dbReference type="PROSITE" id="PS00189">
    <property type="entry name" value="LIPOYL"/>
    <property type="match status" value="1"/>
</dbReference>
<dbReference type="EC" id="2.3.1.61" evidence="5 12"/>
<evidence type="ECO:0000256" key="11">
    <source>
        <dbReference type="ARBA" id="ARBA00052761"/>
    </source>
</evidence>
<dbReference type="PANTHER" id="PTHR43416:SF5">
    <property type="entry name" value="DIHYDROLIPOYLLYSINE-RESIDUE SUCCINYLTRANSFERASE COMPONENT OF 2-OXOGLUTARATE DEHYDROGENASE COMPLEX, MITOCHONDRIAL"/>
    <property type="match status" value="1"/>
</dbReference>
<evidence type="ECO:0000256" key="2">
    <source>
        <dbReference type="ARBA" id="ARBA00005145"/>
    </source>
</evidence>
<dbReference type="NCBIfam" id="NF004309">
    <property type="entry name" value="PRK05704.1"/>
    <property type="match status" value="1"/>
</dbReference>
<dbReference type="InterPro" id="IPR003016">
    <property type="entry name" value="2-oxoA_DH_lipoyl-BS"/>
</dbReference>
<dbReference type="InterPro" id="IPR004167">
    <property type="entry name" value="PSBD"/>
</dbReference>
<organism evidence="16 17">
    <name type="scientific">Metabacillus bambusae</name>
    <dbReference type="NCBI Taxonomy" id="2795218"/>
    <lineage>
        <taxon>Bacteria</taxon>
        <taxon>Bacillati</taxon>
        <taxon>Bacillota</taxon>
        <taxon>Bacilli</taxon>
        <taxon>Bacillales</taxon>
        <taxon>Bacillaceae</taxon>
        <taxon>Metabacillus</taxon>
    </lineage>
</organism>
<dbReference type="CDD" id="cd06849">
    <property type="entry name" value="lipoyl_domain"/>
    <property type="match status" value="1"/>
</dbReference>
<evidence type="ECO:0000256" key="7">
    <source>
        <dbReference type="ARBA" id="ARBA00022532"/>
    </source>
</evidence>
<dbReference type="Gene3D" id="2.40.50.100">
    <property type="match status" value="1"/>
</dbReference>
<evidence type="ECO:0000313" key="16">
    <source>
        <dbReference type="EMBL" id="MBO1512176.1"/>
    </source>
</evidence>
<evidence type="ECO:0000256" key="6">
    <source>
        <dbReference type="ARBA" id="ARBA00019511"/>
    </source>
</evidence>
<comment type="subunit">
    <text evidence="4">Forms a 24-polypeptide structural core with octahedral symmetry. Part of the 2-oxoglutarate dehydrogenase (OGDH) complex composed of E1 (2-oxoglutarate dehydrogenase), E2 (dihydrolipoamide succinyltransferase) and E3 (dihydrolipoamide dehydrogenase); the complex contains multiple copies of the three enzymatic components (E1, E2 and E3).</text>
</comment>
<reference evidence="16 17" key="1">
    <citation type="submission" date="2021-03" db="EMBL/GenBank/DDBJ databases">
        <title>Whole genome sequence of Metabacillus bambusae BG109.</title>
        <authorList>
            <person name="Jeong J.W."/>
        </authorList>
    </citation>
    <scope>NUCLEOTIDE SEQUENCE [LARGE SCALE GENOMIC DNA]</scope>
    <source>
        <strain evidence="16 17">BG109</strain>
    </source>
</reference>
<dbReference type="NCBIfam" id="TIGR01347">
    <property type="entry name" value="sucB"/>
    <property type="match status" value="1"/>
</dbReference>
<evidence type="ECO:0000256" key="8">
    <source>
        <dbReference type="ARBA" id="ARBA00022679"/>
    </source>
</evidence>
<dbReference type="SUPFAM" id="SSF52777">
    <property type="entry name" value="CoA-dependent acyltransferases"/>
    <property type="match status" value="1"/>
</dbReference>
<comment type="catalytic activity">
    <reaction evidence="11 12">
        <text>N(6)-[(R)-dihydrolipoyl]-L-lysyl-[protein] + succinyl-CoA = N(6)-[(R)-S(8)-succinyldihydrolipoyl]-L-lysyl-[protein] + CoA</text>
        <dbReference type="Rhea" id="RHEA:15213"/>
        <dbReference type="Rhea" id="RHEA-COMP:10475"/>
        <dbReference type="Rhea" id="RHEA-COMP:20092"/>
        <dbReference type="ChEBI" id="CHEBI:57287"/>
        <dbReference type="ChEBI" id="CHEBI:57292"/>
        <dbReference type="ChEBI" id="CHEBI:83100"/>
        <dbReference type="ChEBI" id="CHEBI:83120"/>
        <dbReference type="EC" id="2.3.1.61"/>
    </reaction>
</comment>
<comment type="cofactor">
    <cofactor evidence="12">
        <name>(R)-lipoate</name>
        <dbReference type="ChEBI" id="CHEBI:83088"/>
    </cofactor>
    <text evidence="12">Binds 1 lipoyl cofactor covalently.</text>
</comment>
<evidence type="ECO:0000256" key="13">
    <source>
        <dbReference type="SAM" id="MobiDB-lite"/>
    </source>
</evidence>
<dbReference type="SUPFAM" id="SSF51230">
    <property type="entry name" value="Single hybrid motif"/>
    <property type="match status" value="1"/>
</dbReference>
<dbReference type="RefSeq" id="WP_207977909.1">
    <property type="nucleotide sequence ID" value="NZ_JAGDEL010000006.1"/>
</dbReference>
<evidence type="ECO:0000256" key="3">
    <source>
        <dbReference type="ARBA" id="ARBA00007317"/>
    </source>
</evidence>
<dbReference type="Proteomes" id="UP000663981">
    <property type="component" value="Unassembled WGS sequence"/>
</dbReference>
<evidence type="ECO:0000256" key="10">
    <source>
        <dbReference type="ARBA" id="ARBA00023315"/>
    </source>
</evidence>
<keyword evidence="8 12" id="KW-0808">Transferase</keyword>
<evidence type="ECO:0000256" key="12">
    <source>
        <dbReference type="RuleBase" id="RU361138"/>
    </source>
</evidence>
<dbReference type="PROSITE" id="PS50968">
    <property type="entry name" value="BIOTINYL_LIPOYL"/>
    <property type="match status" value="1"/>
</dbReference>
<dbReference type="Pfam" id="PF00364">
    <property type="entry name" value="Biotin_lipoyl"/>
    <property type="match status" value="1"/>
</dbReference>
<evidence type="ECO:0000256" key="5">
    <source>
        <dbReference type="ARBA" id="ARBA00012945"/>
    </source>
</evidence>
<evidence type="ECO:0000256" key="4">
    <source>
        <dbReference type="ARBA" id="ARBA00011666"/>
    </source>
</evidence>
<dbReference type="PROSITE" id="PS51826">
    <property type="entry name" value="PSBD"/>
    <property type="match status" value="1"/>
</dbReference>
<dbReference type="Pfam" id="PF00198">
    <property type="entry name" value="2-oxoacid_dh"/>
    <property type="match status" value="1"/>
</dbReference>
<accession>A0ABS3N1N4</accession>
<keyword evidence="17" id="KW-1185">Reference proteome</keyword>
<dbReference type="InterPro" id="IPR036625">
    <property type="entry name" value="E3-bd_dom_sf"/>
</dbReference>
<feature type="region of interest" description="Disordered" evidence="13">
    <location>
        <begin position="75"/>
        <end position="117"/>
    </location>
</feature>
<dbReference type="InterPro" id="IPR001078">
    <property type="entry name" value="2-oxoacid_DH_actylTfrase"/>
</dbReference>
<keyword evidence="10 12" id="KW-0012">Acyltransferase</keyword>
<dbReference type="InterPro" id="IPR050537">
    <property type="entry name" value="2-oxoacid_dehydrogenase"/>
</dbReference>
<keyword evidence="9 12" id="KW-0450">Lipoyl</keyword>